<dbReference type="OrthoDB" id="2020589at2759"/>
<dbReference type="PROSITE" id="PS51375">
    <property type="entry name" value="PPR"/>
    <property type="match status" value="1"/>
</dbReference>
<dbReference type="SUPFAM" id="SSF55608">
    <property type="entry name" value="Homing endonucleases"/>
    <property type="match status" value="1"/>
</dbReference>
<dbReference type="GO" id="GO:0045292">
    <property type="term" value="P:mRNA cis splicing, via spliceosome"/>
    <property type="evidence" value="ECO:0007669"/>
    <property type="project" value="TreeGrafter"/>
</dbReference>
<dbReference type="GO" id="GO:0000373">
    <property type="term" value="P:Group II intron splicing"/>
    <property type="evidence" value="ECO:0007669"/>
    <property type="project" value="TreeGrafter"/>
</dbReference>
<dbReference type="Pfam" id="PF01535">
    <property type="entry name" value="PPR"/>
    <property type="match status" value="4"/>
</dbReference>
<name>A0A9Q1KD37_9CARY</name>
<comment type="caution">
    <text evidence="5">The sequence shown here is derived from an EMBL/GenBank/DDBJ whole genome shotgun (WGS) entry which is preliminary data.</text>
</comment>
<feature type="compositionally biased region" description="Polar residues" evidence="3">
    <location>
        <begin position="21"/>
        <end position="35"/>
    </location>
</feature>
<reference evidence="5" key="1">
    <citation type="submission" date="2022-04" db="EMBL/GenBank/DDBJ databases">
        <title>Carnegiea gigantea Genome sequencing and assembly v2.</title>
        <authorList>
            <person name="Copetti D."/>
            <person name="Sanderson M.J."/>
            <person name="Burquez A."/>
            <person name="Wojciechowski M.F."/>
        </authorList>
    </citation>
    <scope>NUCLEOTIDE SEQUENCE</scope>
    <source>
        <strain evidence="5">SGP5-SGP5p</strain>
        <tissue evidence="5">Aerial part</tissue>
    </source>
</reference>
<dbReference type="InterPro" id="IPR002885">
    <property type="entry name" value="PPR_rpt"/>
</dbReference>
<accession>A0A9Q1KD37</accession>
<evidence type="ECO:0000313" key="6">
    <source>
        <dbReference type="Proteomes" id="UP001153076"/>
    </source>
</evidence>
<dbReference type="Gene3D" id="3.10.28.10">
    <property type="entry name" value="Homing endonucleases"/>
    <property type="match status" value="2"/>
</dbReference>
<sequence length="796" mass="91617">MRPLSSPAQDLSPLSLLSFHPQPSNPISSFSLPQSHNRPLHSLSSFTPFHSSHVKPHPISSTLPASSAGTFVEHPVDEPEPDGETTGLDSDKHFDSTELRKLPFNTPQLEVKELQELPENWRRSKLAWLCKELPSHKRPTMTRLLNANGKWIRQEDANYLAVHCMRIRENEAGFWVYKWMIQQNWFRFDFVLATKLADYMGRERKFSRCREIFDDIINQGRVPSESTFHILIVAYLSAPGEDCLEQACEIYNRMIYLGGYRPRLALHNALFRAIVSRPGITAKQYLKQAEFIFHNLVTCELEIHDDIYAGLLWLHSYQDTIDKKRMSSLRKEMHLKGIEESRHALLSILRACSKDGDLDEADKTWLKLHRCDGGVPSQAYTYKMEAHAKVGDPSKSLKLFREMQEQGGSVTVAAYHKIIEIMCRAQEVEIAESLMEDFIRSNLKPLVPSYLDLLNMYFKLSLHDKVESTFFNYLQKYQPNRTAYAIYLDSLLLIGNIEKAESIFQQMLENDAIGVHTRSCNTILSAYLSCGDHVKAEKIYAFMCQKKYEVESSLMEKLELIFSSRKKVVEKSVFLKLTPGQRDILVGLLLGGLRVERAQCRKEHFVCFEFKGKSTVVSILKRHVHTKFREWLQHSGDLTDDDQDIPSKFSTVPHLCFGFYADQFWSNGRQAIPKLIHRWLSPRVLAYWYMYGGYRTSRGDILLKVRGIRDDIERIVKALRLKSLDFSVKQKGRVFWLGFLGSNSTCFWRLVEPYILDGLKDFLRAGGEPSCNGTSDTWSSRSDSDSDLELLDSDSS</sequence>
<feature type="region of interest" description="Disordered" evidence="3">
    <location>
        <begin position="54"/>
        <end position="90"/>
    </location>
</feature>
<protein>
    <recommendedName>
        <fullName evidence="4">Homing endonuclease LAGLIDADG domain-containing protein</fullName>
    </recommendedName>
</protein>
<gene>
    <name evidence="5" type="ORF">Cgig2_020071</name>
</gene>
<dbReference type="InterPro" id="IPR052500">
    <property type="entry name" value="Chloro/Mito_RNA_Process"/>
</dbReference>
<dbReference type="NCBIfam" id="TIGR00756">
    <property type="entry name" value="PPR"/>
    <property type="match status" value="2"/>
</dbReference>
<keyword evidence="6" id="KW-1185">Reference proteome</keyword>
<dbReference type="Gene3D" id="1.25.40.10">
    <property type="entry name" value="Tetratricopeptide repeat domain"/>
    <property type="match status" value="2"/>
</dbReference>
<evidence type="ECO:0000259" key="4">
    <source>
        <dbReference type="Pfam" id="PF03161"/>
    </source>
</evidence>
<feature type="region of interest" description="Disordered" evidence="3">
    <location>
        <begin position="1"/>
        <end position="35"/>
    </location>
</feature>
<proteinExistence type="predicted"/>
<feature type="compositionally biased region" description="Polar residues" evidence="3">
    <location>
        <begin position="59"/>
        <end position="69"/>
    </location>
</feature>
<organism evidence="5 6">
    <name type="scientific">Carnegiea gigantea</name>
    <dbReference type="NCBI Taxonomy" id="171969"/>
    <lineage>
        <taxon>Eukaryota</taxon>
        <taxon>Viridiplantae</taxon>
        <taxon>Streptophyta</taxon>
        <taxon>Embryophyta</taxon>
        <taxon>Tracheophyta</taxon>
        <taxon>Spermatophyta</taxon>
        <taxon>Magnoliopsida</taxon>
        <taxon>eudicotyledons</taxon>
        <taxon>Gunneridae</taxon>
        <taxon>Pentapetalae</taxon>
        <taxon>Caryophyllales</taxon>
        <taxon>Cactineae</taxon>
        <taxon>Cactaceae</taxon>
        <taxon>Cactoideae</taxon>
        <taxon>Echinocereeae</taxon>
        <taxon>Carnegiea</taxon>
    </lineage>
</organism>
<evidence type="ECO:0000256" key="1">
    <source>
        <dbReference type="ARBA" id="ARBA00022737"/>
    </source>
</evidence>
<dbReference type="InterPro" id="IPR011990">
    <property type="entry name" value="TPR-like_helical_dom_sf"/>
</dbReference>
<dbReference type="PANTHER" id="PTHR47539:SF1">
    <property type="entry name" value="PENTATRICOPEPTIDE REPEAT-CONTAINING PROTEIN OTP51, CHLOROPLASTIC"/>
    <property type="match status" value="1"/>
</dbReference>
<feature type="compositionally biased region" description="Acidic residues" evidence="3">
    <location>
        <begin position="785"/>
        <end position="796"/>
    </location>
</feature>
<feature type="region of interest" description="Disordered" evidence="3">
    <location>
        <begin position="771"/>
        <end position="796"/>
    </location>
</feature>
<dbReference type="GO" id="GO:0048564">
    <property type="term" value="P:photosystem I assembly"/>
    <property type="evidence" value="ECO:0007669"/>
    <property type="project" value="TreeGrafter"/>
</dbReference>
<dbReference type="Pfam" id="PF03161">
    <property type="entry name" value="LAGLIDADG_2"/>
    <property type="match status" value="1"/>
</dbReference>
<evidence type="ECO:0000256" key="3">
    <source>
        <dbReference type="SAM" id="MobiDB-lite"/>
    </source>
</evidence>
<keyword evidence="1" id="KW-0677">Repeat</keyword>
<dbReference type="GO" id="GO:0004519">
    <property type="term" value="F:endonuclease activity"/>
    <property type="evidence" value="ECO:0007669"/>
    <property type="project" value="InterPro"/>
</dbReference>
<dbReference type="EMBL" id="JAKOGI010000149">
    <property type="protein sequence ID" value="KAJ8441926.1"/>
    <property type="molecule type" value="Genomic_DNA"/>
</dbReference>
<dbReference type="SUPFAM" id="SSF81901">
    <property type="entry name" value="HCP-like"/>
    <property type="match status" value="1"/>
</dbReference>
<dbReference type="Proteomes" id="UP001153076">
    <property type="component" value="Unassembled WGS sequence"/>
</dbReference>
<dbReference type="PANTHER" id="PTHR47539">
    <property type="entry name" value="PENTATRICOPEPTIDE REPEAT-CONTAINING PROTEIN OTP51, CHLOROPLASTIC"/>
    <property type="match status" value="1"/>
</dbReference>
<dbReference type="AlphaFoldDB" id="A0A9Q1KD37"/>
<dbReference type="InterPro" id="IPR027434">
    <property type="entry name" value="Homing_endonucl"/>
</dbReference>
<feature type="repeat" description="PPR" evidence="2">
    <location>
        <begin position="411"/>
        <end position="445"/>
    </location>
</feature>
<evidence type="ECO:0000256" key="2">
    <source>
        <dbReference type="PROSITE-ProRule" id="PRU00708"/>
    </source>
</evidence>
<feature type="domain" description="Homing endonuclease LAGLIDADG" evidence="4">
    <location>
        <begin position="582"/>
        <end position="747"/>
    </location>
</feature>
<evidence type="ECO:0000313" key="5">
    <source>
        <dbReference type="EMBL" id="KAJ8441926.1"/>
    </source>
</evidence>
<dbReference type="InterPro" id="IPR004860">
    <property type="entry name" value="LAGLIDADG_dom"/>
</dbReference>